<protein>
    <recommendedName>
        <fullName evidence="4">Small integral membrane protein 29</fullName>
    </recommendedName>
</protein>
<feature type="transmembrane region" description="Helical" evidence="1">
    <location>
        <begin position="6"/>
        <end position="25"/>
    </location>
</feature>
<evidence type="ECO:0000256" key="1">
    <source>
        <dbReference type="SAM" id="Phobius"/>
    </source>
</evidence>
<dbReference type="PANTHER" id="PTHR47730">
    <property type="entry name" value="SMALL INTEGRAL MEMBRANE PROTEIN 29"/>
    <property type="match status" value="1"/>
</dbReference>
<gene>
    <name evidence="2" type="ORF">NDU88_005499</name>
</gene>
<keyword evidence="1" id="KW-1133">Transmembrane helix</keyword>
<evidence type="ECO:0000313" key="3">
    <source>
        <dbReference type="Proteomes" id="UP001066276"/>
    </source>
</evidence>
<sequence>MGGFILVPFFLFTIVGIVVAVFMYVQKRKRVDRLRHHLLPVYSYDPAEELQEAEQELLVDTEETKVVQGWRSASPQYRRTSLLDTKA</sequence>
<dbReference type="InterPro" id="IPR043239">
    <property type="entry name" value="SMIM29"/>
</dbReference>
<proteinExistence type="predicted"/>
<keyword evidence="3" id="KW-1185">Reference proteome</keyword>
<comment type="caution">
    <text evidence="2">The sequence shown here is derived from an EMBL/GenBank/DDBJ whole genome shotgun (WGS) entry which is preliminary data.</text>
</comment>
<dbReference type="PANTHER" id="PTHR47730:SF1">
    <property type="entry name" value="SMALL INTEGRAL MEMBRANE PROTEIN 29"/>
    <property type="match status" value="1"/>
</dbReference>
<organism evidence="2 3">
    <name type="scientific">Pleurodeles waltl</name>
    <name type="common">Iberian ribbed newt</name>
    <dbReference type="NCBI Taxonomy" id="8319"/>
    <lineage>
        <taxon>Eukaryota</taxon>
        <taxon>Metazoa</taxon>
        <taxon>Chordata</taxon>
        <taxon>Craniata</taxon>
        <taxon>Vertebrata</taxon>
        <taxon>Euteleostomi</taxon>
        <taxon>Amphibia</taxon>
        <taxon>Batrachia</taxon>
        <taxon>Caudata</taxon>
        <taxon>Salamandroidea</taxon>
        <taxon>Salamandridae</taxon>
        <taxon>Pleurodelinae</taxon>
        <taxon>Pleurodeles</taxon>
    </lineage>
</organism>
<dbReference type="Proteomes" id="UP001066276">
    <property type="component" value="Chromosome 6"/>
</dbReference>
<reference evidence="2" key="1">
    <citation type="journal article" date="2022" name="bioRxiv">
        <title>Sequencing and chromosome-scale assembly of the giantPleurodeles waltlgenome.</title>
        <authorList>
            <person name="Brown T."/>
            <person name="Elewa A."/>
            <person name="Iarovenko S."/>
            <person name="Subramanian E."/>
            <person name="Araus A.J."/>
            <person name="Petzold A."/>
            <person name="Susuki M."/>
            <person name="Suzuki K.-i.T."/>
            <person name="Hayashi T."/>
            <person name="Toyoda A."/>
            <person name="Oliveira C."/>
            <person name="Osipova E."/>
            <person name="Leigh N.D."/>
            <person name="Simon A."/>
            <person name="Yun M.H."/>
        </authorList>
    </citation>
    <scope>NUCLEOTIDE SEQUENCE</scope>
    <source>
        <strain evidence="2">20211129_DDA</strain>
        <tissue evidence="2">Liver</tissue>
    </source>
</reference>
<evidence type="ECO:0000313" key="2">
    <source>
        <dbReference type="EMBL" id="KAJ1139122.1"/>
    </source>
</evidence>
<dbReference type="AlphaFoldDB" id="A0AAV7QEY4"/>
<keyword evidence="1" id="KW-0472">Membrane</keyword>
<keyword evidence="1" id="KW-0812">Transmembrane</keyword>
<dbReference type="EMBL" id="JANPWB010000010">
    <property type="protein sequence ID" value="KAJ1139122.1"/>
    <property type="molecule type" value="Genomic_DNA"/>
</dbReference>
<name>A0AAV7QEY4_PLEWA</name>
<accession>A0AAV7QEY4</accession>
<evidence type="ECO:0008006" key="4">
    <source>
        <dbReference type="Google" id="ProtNLM"/>
    </source>
</evidence>